<feature type="transmembrane region" description="Helical" evidence="1">
    <location>
        <begin position="122"/>
        <end position="141"/>
    </location>
</feature>
<name>A0A5B7H815_PORTR</name>
<organism evidence="2 3">
    <name type="scientific">Portunus trituberculatus</name>
    <name type="common">Swimming crab</name>
    <name type="synonym">Neptunus trituberculatus</name>
    <dbReference type="NCBI Taxonomy" id="210409"/>
    <lineage>
        <taxon>Eukaryota</taxon>
        <taxon>Metazoa</taxon>
        <taxon>Ecdysozoa</taxon>
        <taxon>Arthropoda</taxon>
        <taxon>Crustacea</taxon>
        <taxon>Multicrustacea</taxon>
        <taxon>Malacostraca</taxon>
        <taxon>Eumalacostraca</taxon>
        <taxon>Eucarida</taxon>
        <taxon>Decapoda</taxon>
        <taxon>Pleocyemata</taxon>
        <taxon>Brachyura</taxon>
        <taxon>Eubrachyura</taxon>
        <taxon>Portunoidea</taxon>
        <taxon>Portunidae</taxon>
        <taxon>Portuninae</taxon>
        <taxon>Portunus</taxon>
    </lineage>
</organism>
<proteinExistence type="predicted"/>
<protein>
    <submittedName>
        <fullName evidence="2">Uncharacterized protein</fullName>
    </submittedName>
</protein>
<keyword evidence="1" id="KW-0812">Transmembrane</keyword>
<evidence type="ECO:0000313" key="2">
    <source>
        <dbReference type="EMBL" id="MPC66046.1"/>
    </source>
</evidence>
<gene>
    <name evidence="2" type="ORF">E2C01_060189</name>
</gene>
<sequence length="149" mass="17261">MSQSDFTIPALMEYVGDSERDRILCSVRAVKEYLRTTRDCRPRCSRLFMTVTEPRHIVHPHTISHWVCQVIQHAHVDVSEEDMCLVQVKAHEVRAVATSALFRKFGVFLPFFEQEPGRVCPLLLLFISGILLIGIWIPFLWDLLYQFSG</sequence>
<keyword evidence="1" id="KW-0472">Membrane</keyword>
<dbReference type="EMBL" id="VSRR010024193">
    <property type="protein sequence ID" value="MPC66046.1"/>
    <property type="molecule type" value="Genomic_DNA"/>
</dbReference>
<reference evidence="2 3" key="1">
    <citation type="submission" date="2019-05" db="EMBL/GenBank/DDBJ databases">
        <title>Another draft genome of Portunus trituberculatus and its Hox gene families provides insights of decapod evolution.</title>
        <authorList>
            <person name="Jeong J.-H."/>
            <person name="Song I."/>
            <person name="Kim S."/>
            <person name="Choi T."/>
            <person name="Kim D."/>
            <person name="Ryu S."/>
            <person name="Kim W."/>
        </authorList>
    </citation>
    <scope>NUCLEOTIDE SEQUENCE [LARGE SCALE GENOMIC DNA]</scope>
    <source>
        <tissue evidence="2">Muscle</tissue>
    </source>
</reference>
<comment type="caution">
    <text evidence="2">The sequence shown here is derived from an EMBL/GenBank/DDBJ whole genome shotgun (WGS) entry which is preliminary data.</text>
</comment>
<keyword evidence="1" id="KW-1133">Transmembrane helix</keyword>
<dbReference type="AlphaFoldDB" id="A0A5B7H815"/>
<evidence type="ECO:0000313" key="3">
    <source>
        <dbReference type="Proteomes" id="UP000324222"/>
    </source>
</evidence>
<keyword evidence="3" id="KW-1185">Reference proteome</keyword>
<accession>A0A5B7H815</accession>
<dbReference type="Proteomes" id="UP000324222">
    <property type="component" value="Unassembled WGS sequence"/>
</dbReference>
<evidence type="ECO:0000256" key="1">
    <source>
        <dbReference type="SAM" id="Phobius"/>
    </source>
</evidence>